<evidence type="ECO:0000313" key="2">
    <source>
        <dbReference type="EMBL" id="HIZ53811.1"/>
    </source>
</evidence>
<organism evidence="2 3">
    <name type="scientific">Candidatus Enterococcus avicola</name>
    <dbReference type="NCBI Taxonomy" id="2838561"/>
    <lineage>
        <taxon>Bacteria</taxon>
        <taxon>Bacillati</taxon>
        <taxon>Bacillota</taxon>
        <taxon>Bacilli</taxon>
        <taxon>Lactobacillales</taxon>
        <taxon>Enterococcaceae</taxon>
        <taxon>Enterococcus</taxon>
    </lineage>
</organism>
<dbReference type="AlphaFoldDB" id="A0A9D2F871"/>
<sequence length="196" mass="22018">MKIKVLLFSLVSILFLTISSGQVASASVVTDSPIDLSTTIDYDNLQITETDGSTLNFDNIDDMKIYVANFKKPQKDGVEPYVYGKTIVGTQYKNYQFMGYSKYTKEWAKPSAYTTQSSDSQTFSHKISTKWGDTTASYSQSKGVSRTIPANKKKWSRLAGYADLKIVRHKITQPSFGTIYTTKVTKLNSYIAVKYK</sequence>
<gene>
    <name evidence="2" type="ORF">IAA20_07715</name>
</gene>
<feature type="signal peptide" evidence="1">
    <location>
        <begin position="1"/>
        <end position="24"/>
    </location>
</feature>
<protein>
    <recommendedName>
        <fullName evidence="4">DUF5626 domain-containing protein</fullName>
    </recommendedName>
</protein>
<reference evidence="2" key="1">
    <citation type="journal article" date="2021" name="PeerJ">
        <title>Extensive microbial diversity within the chicken gut microbiome revealed by metagenomics and culture.</title>
        <authorList>
            <person name="Gilroy R."/>
            <person name="Ravi A."/>
            <person name="Getino M."/>
            <person name="Pursley I."/>
            <person name="Horton D.L."/>
            <person name="Alikhan N.F."/>
            <person name="Baker D."/>
            <person name="Gharbi K."/>
            <person name="Hall N."/>
            <person name="Watson M."/>
            <person name="Adriaenssens E.M."/>
            <person name="Foster-Nyarko E."/>
            <person name="Jarju S."/>
            <person name="Secka A."/>
            <person name="Antonio M."/>
            <person name="Oren A."/>
            <person name="Chaudhuri R.R."/>
            <person name="La Ragione R."/>
            <person name="Hildebrand F."/>
            <person name="Pallen M.J."/>
        </authorList>
    </citation>
    <scope>NUCLEOTIDE SEQUENCE</scope>
    <source>
        <strain evidence="2">CHK172-16539</strain>
    </source>
</reference>
<dbReference type="EMBL" id="DXBN01000173">
    <property type="protein sequence ID" value="HIZ53811.1"/>
    <property type="molecule type" value="Genomic_DNA"/>
</dbReference>
<evidence type="ECO:0000313" key="3">
    <source>
        <dbReference type="Proteomes" id="UP000824063"/>
    </source>
</evidence>
<evidence type="ECO:0000256" key="1">
    <source>
        <dbReference type="SAM" id="SignalP"/>
    </source>
</evidence>
<name>A0A9D2F871_9ENTE</name>
<dbReference type="Proteomes" id="UP000824063">
    <property type="component" value="Unassembled WGS sequence"/>
</dbReference>
<feature type="chain" id="PRO_5038405554" description="DUF5626 domain-containing protein" evidence="1">
    <location>
        <begin position="25"/>
        <end position="196"/>
    </location>
</feature>
<reference evidence="2" key="2">
    <citation type="submission" date="2021-04" db="EMBL/GenBank/DDBJ databases">
        <authorList>
            <person name="Gilroy R."/>
        </authorList>
    </citation>
    <scope>NUCLEOTIDE SEQUENCE</scope>
    <source>
        <strain evidence="2">CHK172-16539</strain>
    </source>
</reference>
<accession>A0A9D2F871</accession>
<evidence type="ECO:0008006" key="4">
    <source>
        <dbReference type="Google" id="ProtNLM"/>
    </source>
</evidence>
<keyword evidence="1" id="KW-0732">Signal</keyword>
<proteinExistence type="predicted"/>
<comment type="caution">
    <text evidence="2">The sequence shown here is derived from an EMBL/GenBank/DDBJ whole genome shotgun (WGS) entry which is preliminary data.</text>
</comment>